<feature type="domain" description="Response regulatory" evidence="5">
    <location>
        <begin position="23"/>
        <end position="140"/>
    </location>
</feature>
<proteinExistence type="predicted"/>
<dbReference type="PROSITE" id="PS50110">
    <property type="entry name" value="RESPONSE_REGULATORY"/>
    <property type="match status" value="1"/>
</dbReference>
<gene>
    <name evidence="6" type="ORF">AXG55_12460</name>
</gene>
<evidence type="ECO:0000313" key="7">
    <source>
        <dbReference type="Proteomes" id="UP000184731"/>
    </source>
</evidence>
<dbReference type="SUPFAM" id="SSF48452">
    <property type="entry name" value="TPR-like"/>
    <property type="match status" value="1"/>
</dbReference>
<dbReference type="OrthoDB" id="2080803at2"/>
<name>A0A1L4D3A6_9BACT</name>
<comment type="caution">
    <text evidence="3">Lacks conserved residue(s) required for the propagation of feature annotation.</text>
</comment>
<dbReference type="Pfam" id="PF00072">
    <property type="entry name" value="Response_reg"/>
    <property type="match status" value="1"/>
</dbReference>
<dbReference type="PANTHER" id="PTHR44943:SF8">
    <property type="entry name" value="TPR REPEAT-CONTAINING PROTEIN MJ0263"/>
    <property type="match status" value="1"/>
</dbReference>
<evidence type="ECO:0000256" key="3">
    <source>
        <dbReference type="PROSITE-ProRule" id="PRU00169"/>
    </source>
</evidence>
<dbReference type="InterPro" id="IPR001789">
    <property type="entry name" value="Sig_transdc_resp-reg_receiver"/>
</dbReference>
<evidence type="ECO:0000256" key="2">
    <source>
        <dbReference type="ARBA" id="ARBA00022803"/>
    </source>
</evidence>
<evidence type="ECO:0000256" key="1">
    <source>
        <dbReference type="ARBA" id="ARBA00022737"/>
    </source>
</evidence>
<keyword evidence="1" id="KW-0677">Repeat</keyword>
<dbReference type="SMART" id="SM00028">
    <property type="entry name" value="TPR"/>
    <property type="match status" value="6"/>
</dbReference>
<dbReference type="InterPro" id="IPR051685">
    <property type="entry name" value="Ycf3/AcsC/BcsC/TPR_MFPF"/>
</dbReference>
<dbReference type="Pfam" id="PF14559">
    <property type="entry name" value="TPR_19"/>
    <property type="match status" value="2"/>
</dbReference>
<evidence type="ECO:0000256" key="4">
    <source>
        <dbReference type="PROSITE-ProRule" id="PRU00339"/>
    </source>
</evidence>
<protein>
    <recommendedName>
        <fullName evidence="5">Response regulatory domain-containing protein</fullName>
    </recommendedName>
</protein>
<keyword evidence="2 4" id="KW-0802">TPR repeat</keyword>
<dbReference type="InterPro" id="IPR019734">
    <property type="entry name" value="TPR_rpt"/>
</dbReference>
<sequence>MENSDLFKMFGLSTPIPFSTDLLIHVGETHNEIRLIIKHHLNKLGFNNVRTDRDGHAALAELKVKPAHIALEGDDLEILNGYDMIKELNEDPAVNRPAFVLVSKALNKAELMYALEMGIDDILIRPISQGDLLPKIRNAYNVFINPKNPERVYEFAKSKLRSEDYDQAFKVYEKLTQVSEKAARPFIGMARTTLAKKNFEEALKYVNQGIEKNENYIHAYVVRAEIYSALKEDAKSLEDLKRALSLSPMNLVRYEGCTEALIKQNRIDECIQILMIGTTAGLKHPYIIERLGYCYFIKKDFANALKLLKDAVRQDPDNVSYANSLAICYRDSKDFEKAVQTYNQILKKNPDNHLVLFNKAITLILWEKKDEAIKILRRILKIDANYTKAKDKLQELGASLEE</sequence>
<dbReference type="AlphaFoldDB" id="A0A1L4D3A6"/>
<dbReference type="PANTHER" id="PTHR44943">
    <property type="entry name" value="CELLULOSE SYNTHASE OPERON PROTEIN C"/>
    <property type="match status" value="1"/>
</dbReference>
<dbReference type="Pfam" id="PF13181">
    <property type="entry name" value="TPR_8"/>
    <property type="match status" value="2"/>
</dbReference>
<evidence type="ECO:0000259" key="5">
    <source>
        <dbReference type="PROSITE" id="PS50110"/>
    </source>
</evidence>
<dbReference type="SUPFAM" id="SSF52172">
    <property type="entry name" value="CheY-like"/>
    <property type="match status" value="1"/>
</dbReference>
<dbReference type="InterPro" id="IPR011006">
    <property type="entry name" value="CheY-like_superfamily"/>
</dbReference>
<dbReference type="GO" id="GO:0000160">
    <property type="term" value="P:phosphorelay signal transduction system"/>
    <property type="evidence" value="ECO:0007669"/>
    <property type="project" value="InterPro"/>
</dbReference>
<dbReference type="Proteomes" id="UP000184731">
    <property type="component" value="Chromosome"/>
</dbReference>
<feature type="repeat" description="TPR" evidence="4">
    <location>
        <begin position="285"/>
        <end position="318"/>
    </location>
</feature>
<dbReference type="RefSeq" id="WP_148698425.1">
    <property type="nucleotide sequence ID" value="NZ_CP017834.1"/>
</dbReference>
<accession>A0A1L4D3A6</accession>
<dbReference type="STRING" id="1915309.AXG55_12460"/>
<dbReference type="EMBL" id="CP017834">
    <property type="protein sequence ID" value="APJ04671.1"/>
    <property type="molecule type" value="Genomic_DNA"/>
</dbReference>
<reference evidence="6 7" key="1">
    <citation type="submission" date="2016-10" db="EMBL/GenBank/DDBJ databases">
        <title>Silvanigrella aquatica sp. nov., isolated from a freshwater lake located in the Black Forest, Germany, description of Silvanigrellaceae fam. nov., Silvanigrellales ord. nov., reclassification of the order Bdellovibrionales in the class Oligoflexia, reclassification of the families Bacteriovoracaceae and Halobacteriovoraceae in the new order Bacteriovoracales ord. nov., and reclassification of the family Pseudobacteriovoracaceae in the order Oligoflexiales.</title>
        <authorList>
            <person name="Hahn M.W."/>
            <person name="Schmidt J."/>
            <person name="Koll U."/>
            <person name="Rohde M."/>
            <person name="Verbag S."/>
            <person name="Pitt A."/>
            <person name="Nakai R."/>
            <person name="Naganuma T."/>
            <person name="Lang E."/>
        </authorList>
    </citation>
    <scope>NUCLEOTIDE SEQUENCE [LARGE SCALE GENOMIC DNA]</scope>
    <source>
        <strain evidence="6 7">MWH-Nonnen-W8red</strain>
    </source>
</reference>
<organism evidence="6 7">
    <name type="scientific">Silvanigrella aquatica</name>
    <dbReference type="NCBI Taxonomy" id="1915309"/>
    <lineage>
        <taxon>Bacteria</taxon>
        <taxon>Pseudomonadati</taxon>
        <taxon>Bdellovibrionota</taxon>
        <taxon>Oligoflexia</taxon>
        <taxon>Silvanigrellales</taxon>
        <taxon>Silvanigrellaceae</taxon>
        <taxon>Silvanigrella</taxon>
    </lineage>
</organism>
<dbReference type="Gene3D" id="3.40.50.2300">
    <property type="match status" value="1"/>
</dbReference>
<dbReference type="Gene3D" id="1.25.40.10">
    <property type="entry name" value="Tetratricopeptide repeat domain"/>
    <property type="match status" value="2"/>
</dbReference>
<dbReference type="KEGG" id="saqi:AXG55_12460"/>
<dbReference type="InterPro" id="IPR011990">
    <property type="entry name" value="TPR-like_helical_dom_sf"/>
</dbReference>
<keyword evidence="7" id="KW-1185">Reference proteome</keyword>
<dbReference type="PROSITE" id="PS50005">
    <property type="entry name" value="TPR"/>
    <property type="match status" value="3"/>
</dbReference>
<feature type="repeat" description="TPR" evidence="4">
    <location>
        <begin position="217"/>
        <end position="250"/>
    </location>
</feature>
<feature type="repeat" description="TPR" evidence="4">
    <location>
        <begin position="319"/>
        <end position="352"/>
    </location>
</feature>
<dbReference type="SMART" id="SM00448">
    <property type="entry name" value="REC"/>
    <property type="match status" value="1"/>
</dbReference>
<evidence type="ECO:0000313" key="6">
    <source>
        <dbReference type="EMBL" id="APJ04671.1"/>
    </source>
</evidence>